<dbReference type="RefSeq" id="WP_158091620.1">
    <property type="nucleotide sequence ID" value="NZ_AMRU01000007.1"/>
</dbReference>
<dbReference type="KEGG" id="gfl:GRFL_2518"/>
<dbReference type="AlphaFoldDB" id="A0A1L7I807"/>
<sequence length="489" mass="54798">MGKEEIENLNSCGSLEHNSLWLYIEITKEGTLGFDLIPNSSETRINYDFYVFGPNASCSDLKDAIRCSALIPDFVDSTSNITGMSDNETDTSEPIDQGNGYLKSLNVKEGESYYILIDRHIGEESFKLKWTGTSTIGGLPFPNGPEISKPDNIRKCNAIGEAIFDLNSVRDQISDQHNITISYHKNRGDAFDNKNQLTNQFWSNIPEKEIYVRVKNNFTDCFKITSFTLVIDPGPPINLVGSLESCDIDNSGTVMFDLSKIPNIILTDETPDNFIFSYFHSKENAINNIDPLNSLIETSGETIYTKVSNLNDPDCYNIAEIELILNAPPQVTSYEVVQPQVNSNLNTLTLNIPENLDYEYSIGNIDGPYQTGTTFTDVESGFQTLYIRDKKGCAIIEAEIAVLGYDTYFTPNNDGIHDKWQIKGIKKAAGSQNTVNIFDRYGKLLKNMDVSSDGWDGTFNGKPLPADDYWFRVTLKNGQEFNGHFSLKR</sequence>
<organism evidence="1 2">
    <name type="scientific">Christiangramia flava JLT2011</name>
    <dbReference type="NCBI Taxonomy" id="1229726"/>
    <lineage>
        <taxon>Bacteria</taxon>
        <taxon>Pseudomonadati</taxon>
        <taxon>Bacteroidota</taxon>
        <taxon>Flavobacteriia</taxon>
        <taxon>Flavobacteriales</taxon>
        <taxon>Flavobacteriaceae</taxon>
        <taxon>Christiangramia</taxon>
    </lineage>
</organism>
<evidence type="ECO:0000313" key="2">
    <source>
        <dbReference type="Proteomes" id="UP000186230"/>
    </source>
</evidence>
<dbReference type="Pfam" id="PF13585">
    <property type="entry name" value="CHU_C"/>
    <property type="match status" value="1"/>
</dbReference>
<name>A0A1L7I807_9FLAO</name>
<protein>
    <submittedName>
        <fullName evidence="1">Uncharacterized protein</fullName>
    </submittedName>
</protein>
<accession>A0A1L7I807</accession>
<reference evidence="1 2" key="1">
    <citation type="submission" date="2016-07" db="EMBL/GenBank/DDBJ databases">
        <title>Multi-omics approach to identify versatile polysaccharide utilization systems of a marine flavobacterium Gramella flava.</title>
        <authorList>
            <person name="Tang K."/>
        </authorList>
    </citation>
    <scope>NUCLEOTIDE SEQUENCE [LARGE SCALE GENOMIC DNA]</scope>
    <source>
        <strain evidence="1 2">JLT2011</strain>
    </source>
</reference>
<proteinExistence type="predicted"/>
<dbReference type="EMBL" id="CP016359">
    <property type="protein sequence ID" value="APU69242.1"/>
    <property type="molecule type" value="Genomic_DNA"/>
</dbReference>
<evidence type="ECO:0000313" key="1">
    <source>
        <dbReference type="EMBL" id="APU69242.1"/>
    </source>
</evidence>
<gene>
    <name evidence="1" type="ORF">GRFL_2518</name>
</gene>
<dbReference type="STRING" id="1229726.GRFL_2518"/>
<keyword evidence="2" id="KW-1185">Reference proteome</keyword>
<dbReference type="NCBIfam" id="TIGR04131">
    <property type="entry name" value="Bac_Flav_CTERM"/>
    <property type="match status" value="1"/>
</dbReference>
<dbReference type="InterPro" id="IPR026341">
    <property type="entry name" value="T9SS_type_B"/>
</dbReference>
<dbReference type="Proteomes" id="UP000186230">
    <property type="component" value="Chromosome"/>
</dbReference>